<comment type="caution">
    <text evidence="1">The sequence shown here is derived from an EMBL/GenBank/DDBJ whole genome shotgun (WGS) entry which is preliminary data.</text>
</comment>
<accession>A0ABD2PKQ6</accession>
<organism evidence="1 2">
    <name type="scientific">Cichlidogyrus casuarinus</name>
    <dbReference type="NCBI Taxonomy" id="1844966"/>
    <lineage>
        <taxon>Eukaryota</taxon>
        <taxon>Metazoa</taxon>
        <taxon>Spiralia</taxon>
        <taxon>Lophotrochozoa</taxon>
        <taxon>Platyhelminthes</taxon>
        <taxon>Monogenea</taxon>
        <taxon>Monopisthocotylea</taxon>
        <taxon>Dactylogyridea</taxon>
        <taxon>Ancyrocephalidae</taxon>
        <taxon>Cichlidogyrus</taxon>
    </lineage>
</organism>
<dbReference type="EMBL" id="JBJKFK010005930">
    <property type="protein sequence ID" value="KAL3308069.1"/>
    <property type="molecule type" value="Genomic_DNA"/>
</dbReference>
<dbReference type="AlphaFoldDB" id="A0ABD2PKQ6"/>
<evidence type="ECO:0000313" key="2">
    <source>
        <dbReference type="Proteomes" id="UP001626550"/>
    </source>
</evidence>
<dbReference type="Proteomes" id="UP001626550">
    <property type="component" value="Unassembled WGS sequence"/>
</dbReference>
<gene>
    <name evidence="1" type="ORF">Ciccas_013404</name>
</gene>
<sequence length="80" mass="8866">MPIALIFTGERHKTYLLFSLEPPSCLSDIVFSSVEPNTGNALTGSLVLTQTLLSEQIKLILDFGNGDEHAWFRMAKNVLD</sequence>
<proteinExistence type="predicted"/>
<reference evidence="1 2" key="1">
    <citation type="submission" date="2024-11" db="EMBL/GenBank/DDBJ databases">
        <title>Adaptive evolution of stress response genes in parasites aligns with host niche diversity.</title>
        <authorList>
            <person name="Hahn C."/>
            <person name="Resl P."/>
        </authorList>
    </citation>
    <scope>NUCLEOTIDE SEQUENCE [LARGE SCALE GENOMIC DNA]</scope>
    <source>
        <strain evidence="1">EGGRZ-B1_66</strain>
        <tissue evidence="1">Body</tissue>
    </source>
</reference>
<keyword evidence="2" id="KW-1185">Reference proteome</keyword>
<evidence type="ECO:0000313" key="1">
    <source>
        <dbReference type="EMBL" id="KAL3308069.1"/>
    </source>
</evidence>
<feature type="non-terminal residue" evidence="1">
    <location>
        <position position="80"/>
    </location>
</feature>
<protein>
    <submittedName>
        <fullName evidence="1">Uncharacterized protein</fullName>
    </submittedName>
</protein>
<name>A0ABD2PKQ6_9PLAT</name>